<feature type="domain" description="DUF1554" evidence="1">
    <location>
        <begin position="77"/>
        <end position="201"/>
    </location>
</feature>
<dbReference type="InterPro" id="IPR016186">
    <property type="entry name" value="C-type_lectin-like/link_sf"/>
</dbReference>
<sequence>MKDLSNFRSDIKLIIVSFICFTFVSCEPNNSDNTAVASALALVTNNSSSSSSSATSSCATTGTCKIFISNPTAPMNAGISGFDNHCNNSANKPSGSHTYKALISDGVKRRACSTANCSGGTSENIDWVLKPNQQYKRKDGTTIIATTNANGIFVSSLTNVIDPDMFDGASDHVFTGVNADWTPGDDCSDWTGIGNAMTGAYLYADFRTFAENSRNCNTMVGNVYKGKAICVEQ</sequence>
<accession>A0A4R8MUC2</accession>
<keyword evidence="3" id="KW-1185">Reference proteome</keyword>
<dbReference type="PROSITE" id="PS51257">
    <property type="entry name" value="PROKAR_LIPOPROTEIN"/>
    <property type="match status" value="1"/>
</dbReference>
<dbReference type="RefSeq" id="WP_081581546.1">
    <property type="nucleotide sequence ID" value="NZ_SORO01000001.1"/>
</dbReference>
<gene>
    <name evidence="2" type="ORF">CLV96_2059</name>
</gene>
<dbReference type="STRING" id="1193051.LEP1GSC017_1944"/>
<evidence type="ECO:0000259" key="1">
    <source>
        <dbReference type="Pfam" id="PF07588"/>
    </source>
</evidence>
<name>A0A4R8MUC2_LEPME</name>
<dbReference type="AlphaFoldDB" id="A0A4R8MUC2"/>
<dbReference type="Gene3D" id="3.10.100.10">
    <property type="entry name" value="Mannose-Binding Protein A, subunit A"/>
    <property type="match status" value="1"/>
</dbReference>
<dbReference type="InterPro" id="IPR016187">
    <property type="entry name" value="CTDL_fold"/>
</dbReference>
<dbReference type="Pfam" id="PF07588">
    <property type="entry name" value="DUF1554"/>
    <property type="match status" value="1"/>
</dbReference>
<organism evidence="2 3">
    <name type="scientific">Leptospira meyeri</name>
    <dbReference type="NCBI Taxonomy" id="29508"/>
    <lineage>
        <taxon>Bacteria</taxon>
        <taxon>Pseudomonadati</taxon>
        <taxon>Spirochaetota</taxon>
        <taxon>Spirochaetia</taxon>
        <taxon>Leptospirales</taxon>
        <taxon>Leptospiraceae</taxon>
        <taxon>Leptospira</taxon>
    </lineage>
</organism>
<dbReference type="InterPro" id="IPR011448">
    <property type="entry name" value="DUF1554"/>
</dbReference>
<proteinExistence type="predicted"/>
<dbReference type="SUPFAM" id="SSF56436">
    <property type="entry name" value="C-type lectin-like"/>
    <property type="match status" value="1"/>
</dbReference>
<dbReference type="EMBL" id="SORO01000001">
    <property type="protein sequence ID" value="TDY73040.1"/>
    <property type="molecule type" value="Genomic_DNA"/>
</dbReference>
<dbReference type="GeneID" id="79827358"/>
<protein>
    <submittedName>
        <fullName evidence="2">Uncharacterized protein DUF1554</fullName>
    </submittedName>
</protein>
<dbReference type="Proteomes" id="UP000294684">
    <property type="component" value="Unassembled WGS sequence"/>
</dbReference>
<evidence type="ECO:0000313" key="3">
    <source>
        <dbReference type="Proteomes" id="UP000294684"/>
    </source>
</evidence>
<evidence type="ECO:0000313" key="2">
    <source>
        <dbReference type="EMBL" id="TDY73040.1"/>
    </source>
</evidence>
<reference evidence="2 3" key="1">
    <citation type="submission" date="2019-03" db="EMBL/GenBank/DDBJ databases">
        <title>Genomic Encyclopedia of Archaeal and Bacterial Type Strains, Phase II (KMG-II): from individual species to whole genera.</title>
        <authorList>
            <person name="Goeker M."/>
        </authorList>
    </citation>
    <scope>NUCLEOTIDE SEQUENCE [LARGE SCALE GENOMIC DNA]</scope>
    <source>
        <strain evidence="2 3">DSM 21537</strain>
    </source>
</reference>
<comment type="caution">
    <text evidence="2">The sequence shown here is derived from an EMBL/GenBank/DDBJ whole genome shotgun (WGS) entry which is preliminary data.</text>
</comment>